<dbReference type="Proteomes" id="UP000050761">
    <property type="component" value="Unassembled WGS sequence"/>
</dbReference>
<evidence type="ECO:0000313" key="9">
    <source>
        <dbReference type="Proteomes" id="UP000050761"/>
    </source>
</evidence>
<dbReference type="InterPro" id="IPR000731">
    <property type="entry name" value="SSD"/>
</dbReference>
<keyword evidence="4 7" id="KW-1133">Transmembrane helix</keyword>
<dbReference type="GO" id="GO:0018996">
    <property type="term" value="P:molting cycle, collagen and cuticulin-based cuticle"/>
    <property type="evidence" value="ECO:0007669"/>
    <property type="project" value="TreeGrafter"/>
</dbReference>
<comment type="similarity">
    <text evidence="2">Belongs to the patched family.</text>
</comment>
<feature type="transmembrane region" description="Helical" evidence="7">
    <location>
        <begin position="623"/>
        <end position="644"/>
    </location>
</feature>
<feature type="transmembrane region" description="Helical" evidence="7">
    <location>
        <begin position="651"/>
        <end position="670"/>
    </location>
</feature>
<dbReference type="PANTHER" id="PTHR10796">
    <property type="entry name" value="PATCHED-RELATED"/>
    <property type="match status" value="1"/>
</dbReference>
<feature type="transmembrane region" description="Helical" evidence="7">
    <location>
        <begin position="597"/>
        <end position="617"/>
    </location>
</feature>
<dbReference type="GO" id="GO:0006897">
    <property type="term" value="P:endocytosis"/>
    <property type="evidence" value="ECO:0007669"/>
    <property type="project" value="TreeGrafter"/>
</dbReference>
<dbReference type="Pfam" id="PF02460">
    <property type="entry name" value="Patched"/>
    <property type="match status" value="1"/>
</dbReference>
<keyword evidence="5 7" id="KW-0472">Membrane</keyword>
<evidence type="ECO:0000259" key="8">
    <source>
        <dbReference type="PROSITE" id="PS50156"/>
    </source>
</evidence>
<feature type="transmembrane region" description="Helical" evidence="7">
    <location>
        <begin position="714"/>
        <end position="735"/>
    </location>
</feature>
<dbReference type="PANTHER" id="PTHR10796:SF85">
    <property type="entry name" value="SSD DOMAIN-CONTAINING PROTEIN"/>
    <property type="match status" value="1"/>
</dbReference>
<dbReference type="InterPro" id="IPR051697">
    <property type="entry name" value="Patched_domain-protein"/>
</dbReference>
<name>A0A8L8JYE1_HELPZ</name>
<dbReference type="InterPro" id="IPR003392">
    <property type="entry name" value="PTHD_SSD"/>
</dbReference>
<protein>
    <submittedName>
        <fullName evidence="10">SSD domain-containing protein</fullName>
    </submittedName>
</protein>
<evidence type="ECO:0000256" key="5">
    <source>
        <dbReference type="ARBA" id="ARBA00023136"/>
    </source>
</evidence>
<evidence type="ECO:0000256" key="2">
    <source>
        <dbReference type="ARBA" id="ARBA00005585"/>
    </source>
</evidence>
<dbReference type="GO" id="GO:0030659">
    <property type="term" value="C:cytoplasmic vesicle membrane"/>
    <property type="evidence" value="ECO:0007669"/>
    <property type="project" value="TreeGrafter"/>
</dbReference>
<evidence type="ECO:0000256" key="6">
    <source>
        <dbReference type="ARBA" id="ARBA00023180"/>
    </source>
</evidence>
<evidence type="ECO:0000256" key="7">
    <source>
        <dbReference type="SAM" id="Phobius"/>
    </source>
</evidence>
<sequence length="754" mass="83984">LVVMIFLQEFLNSDGQGITLFVLLRAQHNQSMIRPEYMAEAVQVRVFNFLSFDQFCGGFCQANEPVRQFYNGLRALEGNVSLDFQQRINLSYPTSEIFFTKFSLLPNFFGVELDEDGKTPTYVSLVALIFRAEKHPSWTTEMVKQWELSVDEYFTRSYDQQRVEVNVLSAAIVEQEILRAGKSLQPFLVVGFIIMCTFCTTTTTVSSIVTYNHKATFNKVVLSVTACILPFMACGTALGAIFLAGVTYSPILCITPFLVLAISVDDAFLMVHAWNRIERCHHKSTQTRAEKIRSFQVCVETGPAIAISAFTNILAFAIGAASSPPEIQIFCIGNAACIFMDMCYQREFIGGKGEDRVFLRHSIRNALQLQEASRLKEAVQGVLRWYTGLIADVRCSLVAVLCWAVFVGGAAAVSRILSFQLFFLSTLLQIDHFRSQYMVPSYTPATVVVTKPGNLSDPKNVRDLLAMKDAFEKLPNAIGSESTKFFLSDYVNYKNAMQEELGDDPTAATLEAFLRWPEYSFWRGFVKQSNTTTETSDVSQFMFVTGFHGDHLASWHERGRLLNRWRAEVDRFSGRFNLSVFSEDGFYVDILEAIPTVTWQSGLATFACVVIICALFINHPATVVFVAMAIFATCIGVFGYMSLFGVTLDPVVMAISIMCIGFSVDIPAHVSFHYHASRAHAAKQSTCSTIASRSSTNQPIFRLQGTICSVGFPVIQAGVSTILCALPLAFVPLYMAQVRFSHFFPAKCVTAALL</sequence>
<dbReference type="GO" id="GO:0005886">
    <property type="term" value="C:plasma membrane"/>
    <property type="evidence" value="ECO:0007669"/>
    <property type="project" value="TreeGrafter"/>
</dbReference>
<feature type="transmembrane region" description="Helical" evidence="7">
    <location>
        <begin position="187"/>
        <end position="209"/>
    </location>
</feature>
<accession>A0A8L8JYE1</accession>
<proteinExistence type="inferred from homology"/>
<reference evidence="10" key="1">
    <citation type="submission" date="2019-09" db="UniProtKB">
        <authorList>
            <consortium name="WormBaseParasite"/>
        </authorList>
    </citation>
    <scope>IDENTIFICATION</scope>
</reference>
<keyword evidence="6" id="KW-0325">Glycoprotein</keyword>
<dbReference type="AlphaFoldDB" id="A0A8L8JYE1"/>
<comment type="subcellular location">
    <subcellularLocation>
        <location evidence="1">Membrane</location>
        <topology evidence="1">Multi-pass membrane protein</topology>
    </subcellularLocation>
</comment>
<dbReference type="Gene3D" id="1.20.1640.10">
    <property type="entry name" value="Multidrug efflux transporter AcrB transmembrane domain"/>
    <property type="match status" value="2"/>
</dbReference>
<evidence type="ECO:0000256" key="1">
    <source>
        <dbReference type="ARBA" id="ARBA00004141"/>
    </source>
</evidence>
<dbReference type="WBParaSite" id="HPBE_0000627001-mRNA-1">
    <property type="protein sequence ID" value="HPBE_0000627001-mRNA-1"/>
    <property type="gene ID" value="HPBE_0000627001"/>
</dbReference>
<organism evidence="9 10">
    <name type="scientific">Heligmosomoides polygyrus</name>
    <name type="common">Parasitic roundworm</name>
    <dbReference type="NCBI Taxonomy" id="6339"/>
    <lineage>
        <taxon>Eukaryota</taxon>
        <taxon>Metazoa</taxon>
        <taxon>Ecdysozoa</taxon>
        <taxon>Nematoda</taxon>
        <taxon>Chromadorea</taxon>
        <taxon>Rhabditida</taxon>
        <taxon>Rhabditina</taxon>
        <taxon>Rhabditomorpha</taxon>
        <taxon>Strongyloidea</taxon>
        <taxon>Heligmosomidae</taxon>
        <taxon>Heligmosomoides</taxon>
    </lineage>
</organism>
<feature type="transmembrane region" description="Helical" evidence="7">
    <location>
        <begin position="249"/>
        <end position="274"/>
    </location>
</feature>
<keyword evidence="9" id="KW-1185">Reference proteome</keyword>
<keyword evidence="3 7" id="KW-0812">Transmembrane</keyword>
<evidence type="ECO:0000256" key="3">
    <source>
        <dbReference type="ARBA" id="ARBA00022692"/>
    </source>
</evidence>
<feature type="transmembrane region" description="Helical" evidence="7">
    <location>
        <begin position="221"/>
        <end position="243"/>
    </location>
</feature>
<evidence type="ECO:0000256" key="4">
    <source>
        <dbReference type="ARBA" id="ARBA00022989"/>
    </source>
</evidence>
<evidence type="ECO:0000313" key="10">
    <source>
        <dbReference type="WBParaSite" id="HPBE_0000627001-mRNA-1"/>
    </source>
</evidence>
<feature type="domain" description="SSD" evidence="8">
    <location>
        <begin position="191"/>
        <end position="349"/>
    </location>
</feature>
<dbReference type="PROSITE" id="PS50156">
    <property type="entry name" value="SSD"/>
    <property type="match status" value="1"/>
</dbReference>
<dbReference type="SUPFAM" id="SSF82866">
    <property type="entry name" value="Multidrug efflux transporter AcrB transmembrane domain"/>
    <property type="match status" value="2"/>
</dbReference>